<evidence type="ECO:0000313" key="8">
    <source>
        <dbReference type="Proteomes" id="UP000326570"/>
    </source>
</evidence>
<dbReference type="PANTHER" id="PTHR11070">
    <property type="entry name" value="UVRD / RECB / PCRA DNA HELICASE FAMILY MEMBER"/>
    <property type="match status" value="1"/>
</dbReference>
<dbReference type="EMBL" id="VTWT01000004">
    <property type="protein sequence ID" value="KAA9338795.1"/>
    <property type="molecule type" value="Genomic_DNA"/>
</dbReference>
<evidence type="ECO:0000256" key="2">
    <source>
        <dbReference type="ARBA" id="ARBA00022801"/>
    </source>
</evidence>
<evidence type="ECO:0000256" key="1">
    <source>
        <dbReference type="ARBA" id="ARBA00022741"/>
    </source>
</evidence>
<dbReference type="AlphaFoldDB" id="A0A5N1IWA3"/>
<reference evidence="7 8" key="1">
    <citation type="submission" date="2019-09" db="EMBL/GenBank/DDBJ databases">
        <title>Genome sequence of Adhaeribacter sp. M2.</title>
        <authorList>
            <person name="Srinivasan S."/>
        </authorList>
    </citation>
    <scope>NUCLEOTIDE SEQUENCE [LARGE SCALE GENOMIC DNA]</scope>
    <source>
        <strain evidence="7 8">M2</strain>
    </source>
</reference>
<dbReference type="GO" id="GO:0005829">
    <property type="term" value="C:cytosol"/>
    <property type="evidence" value="ECO:0007669"/>
    <property type="project" value="TreeGrafter"/>
</dbReference>
<dbReference type="Proteomes" id="UP000326570">
    <property type="component" value="Unassembled WGS sequence"/>
</dbReference>
<comment type="caution">
    <text evidence="7">The sequence shown here is derived from an EMBL/GenBank/DDBJ whole genome shotgun (WGS) entry which is preliminary data.</text>
</comment>
<keyword evidence="8" id="KW-1185">Reference proteome</keyword>
<dbReference type="Gene3D" id="3.40.50.300">
    <property type="entry name" value="P-loop containing nucleotide triphosphate hydrolases"/>
    <property type="match status" value="2"/>
</dbReference>
<dbReference type="InterPro" id="IPR027417">
    <property type="entry name" value="P-loop_NTPase"/>
</dbReference>
<keyword evidence="4 5" id="KW-0067">ATP-binding</keyword>
<dbReference type="PANTHER" id="PTHR11070:SF3">
    <property type="entry name" value="DNA 3'-5' HELICASE"/>
    <property type="match status" value="1"/>
</dbReference>
<evidence type="ECO:0000256" key="3">
    <source>
        <dbReference type="ARBA" id="ARBA00022806"/>
    </source>
</evidence>
<keyword evidence="3 5" id="KW-0347">Helicase</keyword>
<feature type="binding site" evidence="5">
    <location>
        <begin position="27"/>
        <end position="34"/>
    </location>
    <ligand>
        <name>ATP</name>
        <dbReference type="ChEBI" id="CHEBI:30616"/>
    </ligand>
</feature>
<evidence type="ECO:0000259" key="6">
    <source>
        <dbReference type="PROSITE" id="PS51198"/>
    </source>
</evidence>
<dbReference type="RefSeq" id="WP_150903428.1">
    <property type="nucleotide sequence ID" value="NZ_VTWT01000004.1"/>
</dbReference>
<dbReference type="GO" id="GO:0003677">
    <property type="term" value="F:DNA binding"/>
    <property type="evidence" value="ECO:0007669"/>
    <property type="project" value="InterPro"/>
</dbReference>
<evidence type="ECO:0000313" key="7">
    <source>
        <dbReference type="EMBL" id="KAA9338795.1"/>
    </source>
</evidence>
<proteinExistence type="predicted"/>
<organism evidence="7 8">
    <name type="scientific">Adhaeribacter soli</name>
    <dbReference type="NCBI Taxonomy" id="2607655"/>
    <lineage>
        <taxon>Bacteria</taxon>
        <taxon>Pseudomonadati</taxon>
        <taxon>Bacteroidota</taxon>
        <taxon>Cytophagia</taxon>
        <taxon>Cytophagales</taxon>
        <taxon>Hymenobacteraceae</taxon>
        <taxon>Adhaeribacter</taxon>
    </lineage>
</organism>
<dbReference type="Pfam" id="PF13245">
    <property type="entry name" value="AAA_19"/>
    <property type="match status" value="1"/>
</dbReference>
<keyword evidence="1 5" id="KW-0547">Nucleotide-binding</keyword>
<protein>
    <submittedName>
        <fullName evidence="7">AAA family ATPase</fullName>
    </submittedName>
</protein>
<dbReference type="GO" id="GO:0043138">
    <property type="term" value="F:3'-5' DNA helicase activity"/>
    <property type="evidence" value="ECO:0007669"/>
    <property type="project" value="TreeGrafter"/>
</dbReference>
<accession>A0A5N1IWA3</accession>
<dbReference type="GO" id="GO:0016787">
    <property type="term" value="F:hydrolase activity"/>
    <property type="evidence" value="ECO:0007669"/>
    <property type="project" value="UniProtKB-UniRule"/>
</dbReference>
<sequence length="631" mass="72735">MVKERLEPEVESIFHQISLGKNFLLSGGAGSGKTYSLVHVIKGAIEIEPTAQIACITYTNAAVKEIESRIMHPNLTVLTIHDFLWDCIKQFQKELRQSLIRLINDPDSKIKIGDELADPNFFDHLSKGIQYKEWTRIKEGIISHDEVIELAHTMFRDYKVLCEIIKDKFPFIFIDEYQDTHPSVVAIFLEHLAQSQKKNVIGFFGDAMQSIYDDSIGNLGTYLAENKVVEIQKKQNRRNPNSVILLANQLRSDGLEQEPSQDQNAPNMRDGFVKDGNIKFIYSNSSDLSLIKKSINWDFGDVKQTKELNLTHNLIAPQAGFAELMEIYDRDKILEFKSKVTSHIRKEKIDKDFSEYTFGQVVDELSITPTPGQKEFIQQNPDLMEAARNSPFSQFSKIYVDKDALIDDKKQDESEESKRGSKRDNLIKHLFKIQLNITLYKANKFNEFIQRTEYPINCFEDKAILKRSIETLDSMEGSSIEEVISFADKQNICKIDDKLTEFIHSKTYVYNRVKVLPFSEFQNLFNYLEGHTPFSTQHKIKGEEYDNVLVIMDSGGWNKYNFEYVFSDTIYSSLTPAKKKTYSSIKDRSQKILYVCCTRAKENLVVYYNAASPAVIEKAKQWFGEQNVKPI</sequence>
<dbReference type="PROSITE" id="PS51198">
    <property type="entry name" value="UVRD_HELICASE_ATP_BIND"/>
    <property type="match status" value="1"/>
</dbReference>
<dbReference type="GO" id="GO:0000725">
    <property type="term" value="P:recombinational repair"/>
    <property type="evidence" value="ECO:0007669"/>
    <property type="project" value="TreeGrafter"/>
</dbReference>
<name>A0A5N1IWA3_9BACT</name>
<dbReference type="InterPro" id="IPR014016">
    <property type="entry name" value="UvrD-like_ATP-bd"/>
</dbReference>
<evidence type="ECO:0000256" key="5">
    <source>
        <dbReference type="PROSITE-ProRule" id="PRU00560"/>
    </source>
</evidence>
<dbReference type="InterPro" id="IPR000212">
    <property type="entry name" value="DNA_helicase_UvrD/REP"/>
</dbReference>
<gene>
    <name evidence="7" type="ORF">F0P94_08335</name>
</gene>
<dbReference type="SUPFAM" id="SSF52540">
    <property type="entry name" value="P-loop containing nucleoside triphosphate hydrolases"/>
    <property type="match status" value="1"/>
</dbReference>
<dbReference type="GO" id="GO:0005524">
    <property type="term" value="F:ATP binding"/>
    <property type="evidence" value="ECO:0007669"/>
    <property type="project" value="UniProtKB-UniRule"/>
</dbReference>
<evidence type="ECO:0000256" key="4">
    <source>
        <dbReference type="ARBA" id="ARBA00022840"/>
    </source>
</evidence>
<feature type="domain" description="UvrD-like helicase ATP-binding" evidence="6">
    <location>
        <begin position="6"/>
        <end position="253"/>
    </location>
</feature>
<keyword evidence="2 5" id="KW-0378">Hydrolase</keyword>